<evidence type="ECO:0000256" key="3">
    <source>
        <dbReference type="ARBA" id="ARBA00022679"/>
    </source>
</evidence>
<keyword evidence="3 5" id="KW-0808">Transferase</keyword>
<dbReference type="GO" id="GO:0008757">
    <property type="term" value="F:S-adenosylmethionine-dependent methyltransferase activity"/>
    <property type="evidence" value="ECO:0007669"/>
    <property type="project" value="InterPro"/>
</dbReference>
<dbReference type="PANTHER" id="PTHR32183">
    <property type="match status" value="1"/>
</dbReference>
<reference evidence="5 6" key="1">
    <citation type="submission" date="2016-03" db="EMBL/GenBank/DDBJ databases">
        <title>Genome sequence of Pontibacter sp. nov., of the family cytophagaceae, isolated from marine sediment of the Yellow Sea, China.</title>
        <authorList>
            <person name="Zhang G."/>
            <person name="Zhang R."/>
        </authorList>
    </citation>
    <scope>NUCLEOTIDE SEQUENCE [LARGE SCALE GENOMIC DNA]</scope>
    <source>
        <strain evidence="5 6">S10-8</strain>
    </source>
</reference>
<dbReference type="SUPFAM" id="SSF53335">
    <property type="entry name" value="S-adenosyl-L-methionine-dependent methyltransferases"/>
    <property type="match status" value="1"/>
</dbReference>
<dbReference type="AlphaFoldDB" id="A0A1Q5PHQ4"/>
<name>A0A1Q5PHQ4_9BACT</name>
<dbReference type="OrthoDB" id="9778208at2"/>
<evidence type="ECO:0000313" key="5">
    <source>
        <dbReference type="EMBL" id="OKL41754.1"/>
    </source>
</evidence>
<dbReference type="GO" id="GO:0032259">
    <property type="term" value="P:methylation"/>
    <property type="evidence" value="ECO:0007669"/>
    <property type="project" value="UniProtKB-KW"/>
</dbReference>
<dbReference type="Proteomes" id="UP000186551">
    <property type="component" value="Unassembled WGS sequence"/>
</dbReference>
<gene>
    <name evidence="5" type="ORF">A3841_12075</name>
</gene>
<evidence type="ECO:0000256" key="4">
    <source>
        <dbReference type="ARBA" id="ARBA00022691"/>
    </source>
</evidence>
<dbReference type="CDD" id="cd02440">
    <property type="entry name" value="AdoMet_MTases"/>
    <property type="match status" value="1"/>
</dbReference>
<proteinExistence type="predicted"/>
<dbReference type="InterPro" id="IPR029063">
    <property type="entry name" value="SAM-dependent_MTases_sf"/>
</dbReference>
<keyword evidence="4" id="KW-0949">S-adenosyl-L-methionine</keyword>
<protein>
    <submittedName>
        <fullName evidence="5">SAM-dependent methyltransferase</fullName>
    </submittedName>
</protein>
<evidence type="ECO:0000313" key="6">
    <source>
        <dbReference type="Proteomes" id="UP000186551"/>
    </source>
</evidence>
<evidence type="ECO:0000256" key="1">
    <source>
        <dbReference type="ARBA" id="ARBA00022553"/>
    </source>
</evidence>
<keyword evidence="1" id="KW-0597">Phosphoprotein</keyword>
<accession>A0A1Q5PHQ4</accession>
<dbReference type="Gene3D" id="3.40.50.150">
    <property type="entry name" value="Vaccinia Virus protein VP39"/>
    <property type="match status" value="1"/>
</dbReference>
<evidence type="ECO:0000256" key="2">
    <source>
        <dbReference type="ARBA" id="ARBA00022603"/>
    </source>
</evidence>
<sequence>MSQDFNAAYWQQRYQQNQTGWDVGAITPPLKEYFDQLENKALRILIPGCGNAYEAEYLHQNGFTNVYVADVAEAPLQRLQARVPDFPRHHLLHQDFFLLQGAFDLIVEQTFFCALNPDLRAGYARKCAELLQPNGKLMGLLFDTTFEKEGPPFGGSREEYRLYFAPYFDFLHCETATNSIPPRQGKELFMEVRKLGS</sequence>
<dbReference type="PANTHER" id="PTHR32183:SF11">
    <property type="entry name" value="THIOL METHYLTRANSFERASE 2-RELATED"/>
    <property type="match status" value="1"/>
</dbReference>
<dbReference type="Pfam" id="PF05724">
    <property type="entry name" value="TPMT"/>
    <property type="match status" value="1"/>
</dbReference>
<dbReference type="InterPro" id="IPR008854">
    <property type="entry name" value="TPMT"/>
</dbReference>
<dbReference type="STRING" id="1797110.A3841_12075"/>
<keyword evidence="2 5" id="KW-0489">Methyltransferase</keyword>
<comment type="caution">
    <text evidence="5">The sequence shown here is derived from an EMBL/GenBank/DDBJ whole genome shotgun (WGS) entry which is preliminary data.</text>
</comment>
<organism evidence="5 6">
    <name type="scientific">Pontibacter flavimaris</name>
    <dbReference type="NCBI Taxonomy" id="1797110"/>
    <lineage>
        <taxon>Bacteria</taxon>
        <taxon>Pseudomonadati</taxon>
        <taxon>Bacteroidota</taxon>
        <taxon>Cytophagia</taxon>
        <taxon>Cytophagales</taxon>
        <taxon>Hymenobacteraceae</taxon>
        <taxon>Pontibacter</taxon>
    </lineage>
</organism>
<dbReference type="RefSeq" id="WP_073851166.1">
    <property type="nucleotide sequence ID" value="NZ_LVWA01000003.1"/>
</dbReference>
<keyword evidence="6" id="KW-1185">Reference proteome</keyword>
<dbReference type="PROSITE" id="PS51585">
    <property type="entry name" value="SAM_MT_TPMT"/>
    <property type="match status" value="1"/>
</dbReference>
<dbReference type="EMBL" id="LVWA01000003">
    <property type="protein sequence ID" value="OKL41754.1"/>
    <property type="molecule type" value="Genomic_DNA"/>
</dbReference>